<dbReference type="InterPro" id="IPR036513">
    <property type="entry name" value="STAS_dom_sf"/>
</dbReference>
<comment type="similarity">
    <text evidence="1 2">Belongs to the anti-sigma-factor antagonist family.</text>
</comment>
<accession>A0A7W7H334</accession>
<dbReference type="PANTHER" id="PTHR33495">
    <property type="entry name" value="ANTI-SIGMA FACTOR ANTAGONIST TM_1081-RELATED-RELATED"/>
    <property type="match status" value="1"/>
</dbReference>
<comment type="caution">
    <text evidence="4">The sequence shown here is derived from an EMBL/GenBank/DDBJ whole genome shotgun (WGS) entry which is preliminary data.</text>
</comment>
<dbReference type="SUPFAM" id="SSF52091">
    <property type="entry name" value="SpoIIaa-like"/>
    <property type="match status" value="1"/>
</dbReference>
<keyword evidence="5" id="KW-1185">Reference proteome</keyword>
<proteinExistence type="inferred from homology"/>
<dbReference type="Proteomes" id="UP000546162">
    <property type="component" value="Unassembled WGS sequence"/>
</dbReference>
<gene>
    <name evidence="4" type="ORF">BJY16_006565</name>
</gene>
<evidence type="ECO:0000313" key="4">
    <source>
        <dbReference type="EMBL" id="MBB4743106.1"/>
    </source>
</evidence>
<organism evidence="4 5">
    <name type="scientific">Actinoplanes octamycinicus</name>
    <dbReference type="NCBI Taxonomy" id="135948"/>
    <lineage>
        <taxon>Bacteria</taxon>
        <taxon>Bacillati</taxon>
        <taxon>Actinomycetota</taxon>
        <taxon>Actinomycetes</taxon>
        <taxon>Micromonosporales</taxon>
        <taxon>Micromonosporaceae</taxon>
        <taxon>Actinoplanes</taxon>
    </lineage>
</organism>
<dbReference type="InterPro" id="IPR002645">
    <property type="entry name" value="STAS_dom"/>
</dbReference>
<sequence>MKITAQVADGVARLGLSGELDMSTTVLLREQVTATVAGARPRVLIIDAVDLDFCDSSGVQALVDARRRVLHEGIAFRLANPRGITRRTLQITGVLDVLTGE</sequence>
<dbReference type="EMBL" id="JACHNB010000001">
    <property type="protein sequence ID" value="MBB4743106.1"/>
    <property type="molecule type" value="Genomic_DNA"/>
</dbReference>
<evidence type="ECO:0000313" key="5">
    <source>
        <dbReference type="Proteomes" id="UP000546162"/>
    </source>
</evidence>
<dbReference type="CDD" id="cd07043">
    <property type="entry name" value="STAS_anti-anti-sigma_factors"/>
    <property type="match status" value="1"/>
</dbReference>
<dbReference type="Gene3D" id="3.30.750.24">
    <property type="entry name" value="STAS domain"/>
    <property type="match status" value="1"/>
</dbReference>
<protein>
    <recommendedName>
        <fullName evidence="2">Anti-sigma factor antagonist</fullName>
    </recommendedName>
</protein>
<feature type="domain" description="STAS" evidence="3">
    <location>
        <begin position="1"/>
        <end position="101"/>
    </location>
</feature>
<dbReference type="PROSITE" id="PS50801">
    <property type="entry name" value="STAS"/>
    <property type="match status" value="1"/>
</dbReference>
<evidence type="ECO:0000256" key="1">
    <source>
        <dbReference type="ARBA" id="ARBA00009013"/>
    </source>
</evidence>
<dbReference type="RefSeq" id="WP_185043416.1">
    <property type="nucleotide sequence ID" value="NZ_BAABFG010000005.1"/>
</dbReference>
<dbReference type="Pfam" id="PF01740">
    <property type="entry name" value="STAS"/>
    <property type="match status" value="1"/>
</dbReference>
<dbReference type="NCBIfam" id="TIGR00377">
    <property type="entry name" value="ant_ant_sig"/>
    <property type="match status" value="1"/>
</dbReference>
<dbReference type="InterPro" id="IPR003658">
    <property type="entry name" value="Anti-sigma_ant"/>
</dbReference>
<evidence type="ECO:0000256" key="2">
    <source>
        <dbReference type="RuleBase" id="RU003749"/>
    </source>
</evidence>
<reference evidence="4 5" key="1">
    <citation type="submission" date="2020-08" db="EMBL/GenBank/DDBJ databases">
        <title>Sequencing the genomes of 1000 actinobacteria strains.</title>
        <authorList>
            <person name="Klenk H.-P."/>
        </authorList>
    </citation>
    <scope>NUCLEOTIDE SEQUENCE [LARGE SCALE GENOMIC DNA]</scope>
    <source>
        <strain evidence="4 5">DSM 45809</strain>
    </source>
</reference>
<name>A0A7W7H334_9ACTN</name>
<evidence type="ECO:0000259" key="3">
    <source>
        <dbReference type="PROSITE" id="PS50801"/>
    </source>
</evidence>
<dbReference type="GO" id="GO:0043856">
    <property type="term" value="F:anti-sigma factor antagonist activity"/>
    <property type="evidence" value="ECO:0007669"/>
    <property type="project" value="InterPro"/>
</dbReference>
<dbReference type="PANTHER" id="PTHR33495:SF13">
    <property type="entry name" value="ANTI-SIGMA-F FACTOR ANTAGONIST RSFB"/>
    <property type="match status" value="1"/>
</dbReference>
<dbReference type="AlphaFoldDB" id="A0A7W7H334"/>